<accession>A0A556MH85</accession>
<feature type="region of interest" description="Disordered" evidence="1">
    <location>
        <begin position="22"/>
        <end position="67"/>
    </location>
</feature>
<keyword evidence="2" id="KW-0732">Signal</keyword>
<dbReference type="EMBL" id="VLPK01000003">
    <property type="protein sequence ID" value="TSJ39192.1"/>
    <property type="molecule type" value="Genomic_DNA"/>
</dbReference>
<dbReference type="AlphaFoldDB" id="A0A556MH85"/>
<dbReference type="RefSeq" id="WP_144249230.1">
    <property type="nucleotide sequence ID" value="NZ_VLPK01000003.1"/>
</dbReference>
<name>A0A556MH85_9SPHI</name>
<feature type="chain" id="PRO_5021933432" description="Coproporphyrinogen III oxidase" evidence="2">
    <location>
        <begin position="20"/>
        <end position="67"/>
    </location>
</feature>
<evidence type="ECO:0000256" key="1">
    <source>
        <dbReference type="SAM" id="MobiDB-lite"/>
    </source>
</evidence>
<reference evidence="3 4" key="1">
    <citation type="submission" date="2019-07" db="EMBL/GenBank/DDBJ databases">
        <authorList>
            <person name="Huq M.A."/>
        </authorList>
    </citation>
    <scope>NUCLEOTIDE SEQUENCE [LARGE SCALE GENOMIC DNA]</scope>
    <source>
        <strain evidence="3 4">MAH-19</strain>
    </source>
</reference>
<protein>
    <recommendedName>
        <fullName evidence="5">Coproporphyrinogen III oxidase</fullName>
    </recommendedName>
</protein>
<evidence type="ECO:0000256" key="2">
    <source>
        <dbReference type="SAM" id="SignalP"/>
    </source>
</evidence>
<evidence type="ECO:0008006" key="5">
    <source>
        <dbReference type="Google" id="ProtNLM"/>
    </source>
</evidence>
<evidence type="ECO:0000313" key="3">
    <source>
        <dbReference type="EMBL" id="TSJ39192.1"/>
    </source>
</evidence>
<evidence type="ECO:0000313" key="4">
    <source>
        <dbReference type="Proteomes" id="UP000318733"/>
    </source>
</evidence>
<organism evidence="3 4">
    <name type="scientific">Mucilaginibacter corticis</name>
    <dbReference type="NCBI Taxonomy" id="2597670"/>
    <lineage>
        <taxon>Bacteria</taxon>
        <taxon>Pseudomonadati</taxon>
        <taxon>Bacteroidota</taxon>
        <taxon>Sphingobacteriia</taxon>
        <taxon>Sphingobacteriales</taxon>
        <taxon>Sphingobacteriaceae</taxon>
        <taxon>Mucilaginibacter</taxon>
    </lineage>
</organism>
<dbReference type="PROSITE" id="PS51257">
    <property type="entry name" value="PROKAR_LIPOPROTEIN"/>
    <property type="match status" value="1"/>
</dbReference>
<gene>
    <name evidence="3" type="ORF">FO440_15625</name>
</gene>
<feature type="compositionally biased region" description="Basic and acidic residues" evidence="1">
    <location>
        <begin position="46"/>
        <end position="67"/>
    </location>
</feature>
<dbReference type="Proteomes" id="UP000318733">
    <property type="component" value="Unassembled WGS sequence"/>
</dbReference>
<proteinExistence type="predicted"/>
<feature type="signal peptide" evidence="2">
    <location>
        <begin position="1"/>
        <end position="19"/>
    </location>
</feature>
<comment type="caution">
    <text evidence="3">The sequence shown here is derived from an EMBL/GenBank/DDBJ whole genome shotgun (WGS) entry which is preliminary data.</text>
</comment>
<sequence length="67" mass="6996">MKKQILSFALVATMIGSLAVGCSSEKKAGTSDSTSTDTSKMASPDTGKKDTTKKDTGKMSTDTTKKM</sequence>
<keyword evidence="4" id="KW-1185">Reference proteome</keyword>
<feature type="compositionally biased region" description="Low complexity" evidence="1">
    <location>
        <begin position="30"/>
        <end position="39"/>
    </location>
</feature>